<dbReference type="STRING" id="27349.A0A0L6U9M3"/>
<keyword evidence="2" id="KW-1185">Reference proteome</keyword>
<protein>
    <submittedName>
        <fullName evidence="1">Uncharacterized protein</fullName>
    </submittedName>
</protein>
<sequence>MIILWKEPVKLMIHILMILVQVPQSLNIYSKTPNLVVVGIMDPLWSRAWRVWLMLLPHMIQLIFLEPLPNPPNLAAIDFFPCLYTLLNFLPSDSNLFMQRYRLMDEVNLTQVFLLTANLIFPLTPRHSYLIRKQSFEVLIEKLISSNIDCSVNLDKNGNLICCIFKLINLVKFKNLKHPRVSFLSELYADDTYFLTGQFGNGPLVCYLILIGKDGMNAEEYRQSEQLSNLLFWPLTLKNWQKNWEDWRRWRTSFSLSFISKKVLRKSRNWEIWKCTKRIRINSDAFLV</sequence>
<evidence type="ECO:0000313" key="2">
    <source>
        <dbReference type="Proteomes" id="UP000037035"/>
    </source>
</evidence>
<evidence type="ECO:0000313" key="1">
    <source>
        <dbReference type="EMBL" id="KNZ44987.1"/>
    </source>
</evidence>
<dbReference type="OrthoDB" id="5585685at2759"/>
<dbReference type="AlphaFoldDB" id="A0A0L6U9M3"/>
<name>A0A0L6U9M3_9BASI</name>
<reference evidence="1 2" key="1">
    <citation type="submission" date="2015-08" db="EMBL/GenBank/DDBJ databases">
        <title>Next Generation Sequencing and Analysis of the Genome of Puccinia sorghi L Schw, the Causal Agent of Maize Common Rust.</title>
        <authorList>
            <person name="Rochi L."/>
            <person name="Burguener G."/>
            <person name="Darino M."/>
            <person name="Turjanski A."/>
            <person name="Kreff E."/>
            <person name="Dieguez M.J."/>
            <person name="Sacco F."/>
        </authorList>
    </citation>
    <scope>NUCLEOTIDE SEQUENCE [LARGE SCALE GENOMIC DNA]</scope>
    <source>
        <strain evidence="1 2">RO10H11247</strain>
    </source>
</reference>
<dbReference type="VEuPathDB" id="FungiDB:VP01_85g2"/>
<proteinExistence type="predicted"/>
<organism evidence="1 2">
    <name type="scientific">Puccinia sorghi</name>
    <dbReference type="NCBI Taxonomy" id="27349"/>
    <lineage>
        <taxon>Eukaryota</taxon>
        <taxon>Fungi</taxon>
        <taxon>Dikarya</taxon>
        <taxon>Basidiomycota</taxon>
        <taxon>Pucciniomycotina</taxon>
        <taxon>Pucciniomycetes</taxon>
        <taxon>Pucciniales</taxon>
        <taxon>Pucciniaceae</taxon>
        <taxon>Puccinia</taxon>
    </lineage>
</organism>
<accession>A0A0L6U9M3</accession>
<dbReference type="EMBL" id="LAVV01014160">
    <property type="protein sequence ID" value="KNZ44987.1"/>
    <property type="molecule type" value="Genomic_DNA"/>
</dbReference>
<gene>
    <name evidence="1" type="ORF">VP01_85g2</name>
</gene>
<comment type="caution">
    <text evidence="1">The sequence shown here is derived from an EMBL/GenBank/DDBJ whole genome shotgun (WGS) entry which is preliminary data.</text>
</comment>
<dbReference type="Proteomes" id="UP000037035">
    <property type="component" value="Unassembled WGS sequence"/>
</dbReference>